<dbReference type="Gene3D" id="3.40.50.1820">
    <property type="entry name" value="alpha/beta hydrolase"/>
    <property type="match status" value="1"/>
</dbReference>
<protein>
    <submittedName>
        <fullName evidence="3">Alpha/beta hydrolase</fullName>
    </submittedName>
</protein>
<comment type="caution">
    <text evidence="3">The sequence shown here is derived from an EMBL/GenBank/DDBJ whole genome shotgun (WGS) entry which is preliminary data.</text>
</comment>
<feature type="domain" description="Serine aminopeptidase S33" evidence="2">
    <location>
        <begin position="58"/>
        <end position="291"/>
    </location>
</feature>
<sequence>MLKSLKFFCLGLCLFLVACTPYMEGAGPVKNMPDLDGDFYVAADGARLPLRIWKPDGTPKAVLLGVHGFNDYGNFLMPDMPAFLQENGILLITYDQRGFGQGPHPGIWAGTDTMINDLASLIHLVHSRYENLPLYVMGESMGGAIVLNTLAEIKPLPVAGAILSAPAVWGMSTWPWYQKAALYMFSYSVPWMKLSGGGIVQPTDALKTWKNWSLDPLVIRATRVDALLGVSQAMERALNNAAKLETPSLVLYGEKDEVIPRLPTAEMVKKLPSKHRVALYENGWHWLPRDKNGPLVWKDILAWMNDQKAPLPSHMDLNARARLAP</sequence>
<accession>A0A917BR84</accession>
<keyword evidence="1" id="KW-0732">Signal</keyword>
<evidence type="ECO:0000313" key="4">
    <source>
        <dbReference type="Proteomes" id="UP000632498"/>
    </source>
</evidence>
<dbReference type="PANTHER" id="PTHR11614">
    <property type="entry name" value="PHOSPHOLIPASE-RELATED"/>
    <property type="match status" value="1"/>
</dbReference>
<dbReference type="InterPro" id="IPR022742">
    <property type="entry name" value="Hydrolase_4"/>
</dbReference>
<dbReference type="InterPro" id="IPR000073">
    <property type="entry name" value="AB_hydrolase_1"/>
</dbReference>
<dbReference type="EMBL" id="BMHV01000004">
    <property type="protein sequence ID" value="GGF55716.1"/>
    <property type="molecule type" value="Genomic_DNA"/>
</dbReference>
<keyword evidence="3" id="KW-0378">Hydrolase</keyword>
<gene>
    <name evidence="3" type="ORF">GCM10011332_06410</name>
</gene>
<proteinExistence type="predicted"/>
<dbReference type="RefSeq" id="WP_188661548.1">
    <property type="nucleotide sequence ID" value="NZ_BMHV01000004.1"/>
</dbReference>
<dbReference type="InterPro" id="IPR051044">
    <property type="entry name" value="MAG_DAG_Lipase"/>
</dbReference>
<dbReference type="PROSITE" id="PS51257">
    <property type="entry name" value="PROKAR_LIPOPROTEIN"/>
    <property type="match status" value="1"/>
</dbReference>
<dbReference type="SUPFAM" id="SSF53474">
    <property type="entry name" value="alpha/beta-Hydrolases"/>
    <property type="match status" value="1"/>
</dbReference>
<keyword evidence="4" id="KW-1185">Reference proteome</keyword>
<feature type="signal peptide" evidence="1">
    <location>
        <begin position="1"/>
        <end position="25"/>
    </location>
</feature>
<evidence type="ECO:0000259" key="2">
    <source>
        <dbReference type="Pfam" id="PF12146"/>
    </source>
</evidence>
<dbReference type="AlphaFoldDB" id="A0A917BR84"/>
<organism evidence="3 4">
    <name type="scientific">Terasakiella brassicae</name>
    <dbReference type="NCBI Taxonomy" id="1634917"/>
    <lineage>
        <taxon>Bacteria</taxon>
        <taxon>Pseudomonadati</taxon>
        <taxon>Pseudomonadota</taxon>
        <taxon>Alphaproteobacteria</taxon>
        <taxon>Rhodospirillales</taxon>
        <taxon>Terasakiellaceae</taxon>
        <taxon>Terasakiella</taxon>
    </lineage>
</organism>
<dbReference type="Proteomes" id="UP000632498">
    <property type="component" value="Unassembled WGS sequence"/>
</dbReference>
<dbReference type="Pfam" id="PF12146">
    <property type="entry name" value="Hydrolase_4"/>
    <property type="match status" value="1"/>
</dbReference>
<reference evidence="3" key="1">
    <citation type="journal article" date="2014" name="Int. J. Syst. Evol. Microbiol.">
        <title>Complete genome sequence of Corynebacterium casei LMG S-19264T (=DSM 44701T), isolated from a smear-ripened cheese.</title>
        <authorList>
            <consortium name="US DOE Joint Genome Institute (JGI-PGF)"/>
            <person name="Walter F."/>
            <person name="Albersmeier A."/>
            <person name="Kalinowski J."/>
            <person name="Ruckert C."/>
        </authorList>
    </citation>
    <scope>NUCLEOTIDE SEQUENCE</scope>
    <source>
        <strain evidence="3">CGMCC 1.15254</strain>
    </source>
</reference>
<evidence type="ECO:0000313" key="3">
    <source>
        <dbReference type="EMBL" id="GGF55716.1"/>
    </source>
</evidence>
<reference evidence="3" key="2">
    <citation type="submission" date="2020-09" db="EMBL/GenBank/DDBJ databases">
        <authorList>
            <person name="Sun Q."/>
            <person name="Zhou Y."/>
        </authorList>
    </citation>
    <scope>NUCLEOTIDE SEQUENCE</scope>
    <source>
        <strain evidence="3">CGMCC 1.15254</strain>
    </source>
</reference>
<feature type="chain" id="PRO_5037090309" evidence="1">
    <location>
        <begin position="26"/>
        <end position="325"/>
    </location>
</feature>
<dbReference type="GO" id="GO:0016787">
    <property type="term" value="F:hydrolase activity"/>
    <property type="evidence" value="ECO:0007669"/>
    <property type="project" value="UniProtKB-KW"/>
</dbReference>
<dbReference type="InterPro" id="IPR029058">
    <property type="entry name" value="AB_hydrolase_fold"/>
</dbReference>
<dbReference type="PRINTS" id="PR00111">
    <property type="entry name" value="ABHYDROLASE"/>
</dbReference>
<evidence type="ECO:0000256" key="1">
    <source>
        <dbReference type="SAM" id="SignalP"/>
    </source>
</evidence>
<name>A0A917BR84_9PROT</name>